<protein>
    <submittedName>
        <fullName evidence="1">Uncharacterized protein</fullName>
    </submittedName>
</protein>
<gene>
    <name evidence="1" type="ORF">BQ8482_490061</name>
</gene>
<evidence type="ECO:0000313" key="2">
    <source>
        <dbReference type="Proteomes" id="UP000245698"/>
    </source>
</evidence>
<dbReference type="EMBL" id="FUIG01000058">
    <property type="protein sequence ID" value="SJM34722.1"/>
    <property type="molecule type" value="Genomic_DNA"/>
</dbReference>
<dbReference type="Proteomes" id="UP000245698">
    <property type="component" value="Unassembled WGS sequence"/>
</dbReference>
<sequence length="59" mass="6266">MSGNLAAILVQVVEYAEGQAPGEGILHEFSPTLCNGSWLAMVQANSNYRRLMAGELSIG</sequence>
<name>A0A2P9AU80_9HYPH</name>
<keyword evidence="2" id="KW-1185">Reference proteome</keyword>
<dbReference type="AlphaFoldDB" id="A0A2P9AU80"/>
<evidence type="ECO:0000313" key="1">
    <source>
        <dbReference type="EMBL" id="SJM34722.1"/>
    </source>
</evidence>
<proteinExistence type="predicted"/>
<accession>A0A2P9AU80</accession>
<reference evidence="2" key="1">
    <citation type="submission" date="2016-12" db="EMBL/GenBank/DDBJ databases">
        <authorList>
            <person name="Brunel B."/>
        </authorList>
    </citation>
    <scope>NUCLEOTIDE SEQUENCE [LARGE SCALE GENOMIC DNA]</scope>
</reference>
<organism evidence="1 2">
    <name type="scientific">Mesorhizobium delmotii</name>
    <dbReference type="NCBI Taxonomy" id="1631247"/>
    <lineage>
        <taxon>Bacteria</taxon>
        <taxon>Pseudomonadati</taxon>
        <taxon>Pseudomonadota</taxon>
        <taxon>Alphaproteobacteria</taxon>
        <taxon>Hyphomicrobiales</taxon>
        <taxon>Phyllobacteriaceae</taxon>
        <taxon>Mesorhizobium</taxon>
    </lineage>
</organism>